<dbReference type="Pfam" id="PF00400">
    <property type="entry name" value="WD40"/>
    <property type="match status" value="1"/>
</dbReference>
<dbReference type="PANTHER" id="PTHR13950">
    <property type="entry name" value="RABCONNECTIN-RELATED"/>
    <property type="match status" value="1"/>
</dbReference>
<proteinExistence type="predicted"/>
<name>A0A7I4FMZ5_PHYPA</name>
<organism evidence="4 5">
    <name type="scientific">Physcomitrium patens</name>
    <name type="common">Spreading-leaved earth moss</name>
    <name type="synonym">Physcomitrella patens</name>
    <dbReference type="NCBI Taxonomy" id="3218"/>
    <lineage>
        <taxon>Eukaryota</taxon>
        <taxon>Viridiplantae</taxon>
        <taxon>Streptophyta</taxon>
        <taxon>Embryophyta</taxon>
        <taxon>Bryophyta</taxon>
        <taxon>Bryophytina</taxon>
        <taxon>Bryopsida</taxon>
        <taxon>Funariidae</taxon>
        <taxon>Funariales</taxon>
        <taxon>Funariaceae</taxon>
        <taxon>Physcomitrium</taxon>
    </lineage>
</organism>
<protein>
    <recommendedName>
        <fullName evidence="3">RAVE complex protein Rav1 C-terminal domain-containing protein</fullName>
    </recommendedName>
</protein>
<feature type="repeat" description="WD" evidence="1">
    <location>
        <begin position="2545"/>
        <end position="2586"/>
    </location>
</feature>
<dbReference type="PANTHER" id="PTHR13950:SF9">
    <property type="entry name" value="RABCONNECTIN-3A"/>
    <property type="match status" value="1"/>
</dbReference>
<dbReference type="Proteomes" id="UP000006727">
    <property type="component" value="Chromosome 3"/>
</dbReference>
<dbReference type="PROSITE" id="PS50082">
    <property type="entry name" value="WD_REPEATS_2"/>
    <property type="match status" value="2"/>
</dbReference>
<reference evidence="4" key="3">
    <citation type="submission" date="2020-12" db="UniProtKB">
        <authorList>
            <consortium name="EnsemblPlants"/>
        </authorList>
    </citation>
    <scope>IDENTIFICATION</scope>
</reference>
<dbReference type="KEGG" id="ppp:112279503"/>
<gene>
    <name evidence="4" type="primary">LOC112279503</name>
</gene>
<dbReference type="Gramene" id="Pp3c3_34200V3.2">
    <property type="protein sequence ID" value="Pp3c3_34200V3.2"/>
    <property type="gene ID" value="Pp3c3_34200"/>
</dbReference>
<evidence type="ECO:0000256" key="2">
    <source>
        <dbReference type="SAM" id="MobiDB-lite"/>
    </source>
</evidence>
<evidence type="ECO:0000313" key="5">
    <source>
        <dbReference type="Proteomes" id="UP000006727"/>
    </source>
</evidence>
<dbReference type="SMART" id="SM00320">
    <property type="entry name" value="WD40"/>
    <property type="match status" value="10"/>
</dbReference>
<evidence type="ECO:0000313" key="4">
    <source>
        <dbReference type="EnsemblPlants" id="Pp3c3_34200V3.2"/>
    </source>
</evidence>
<dbReference type="Pfam" id="PF12234">
    <property type="entry name" value="Rav1p_C"/>
    <property type="match status" value="1"/>
</dbReference>
<reference evidence="4 5" key="2">
    <citation type="journal article" date="2018" name="Plant J.">
        <title>The Physcomitrella patens chromosome-scale assembly reveals moss genome structure and evolution.</title>
        <authorList>
            <person name="Lang D."/>
            <person name="Ullrich K.K."/>
            <person name="Murat F."/>
            <person name="Fuchs J."/>
            <person name="Jenkins J."/>
            <person name="Haas F.B."/>
            <person name="Piednoel M."/>
            <person name="Gundlach H."/>
            <person name="Van Bel M."/>
            <person name="Meyberg R."/>
            <person name="Vives C."/>
            <person name="Morata J."/>
            <person name="Symeonidi A."/>
            <person name="Hiss M."/>
            <person name="Muchero W."/>
            <person name="Kamisugi Y."/>
            <person name="Saleh O."/>
            <person name="Blanc G."/>
            <person name="Decker E.L."/>
            <person name="van Gessel N."/>
            <person name="Grimwood J."/>
            <person name="Hayes R.D."/>
            <person name="Graham S.W."/>
            <person name="Gunter L.E."/>
            <person name="McDaniel S.F."/>
            <person name="Hoernstein S.N.W."/>
            <person name="Larsson A."/>
            <person name="Li F.W."/>
            <person name="Perroud P.F."/>
            <person name="Phillips J."/>
            <person name="Ranjan P."/>
            <person name="Rokshar D.S."/>
            <person name="Rothfels C.J."/>
            <person name="Schneider L."/>
            <person name="Shu S."/>
            <person name="Stevenson D.W."/>
            <person name="Thummler F."/>
            <person name="Tillich M."/>
            <person name="Villarreal Aguilar J.C."/>
            <person name="Widiez T."/>
            <person name="Wong G.K."/>
            <person name="Wymore A."/>
            <person name="Zhang Y."/>
            <person name="Zimmer A.D."/>
            <person name="Quatrano R.S."/>
            <person name="Mayer K.F.X."/>
            <person name="Goodstein D."/>
            <person name="Casacuberta J.M."/>
            <person name="Vandepoele K."/>
            <person name="Reski R."/>
            <person name="Cuming A.C."/>
            <person name="Tuskan G.A."/>
            <person name="Maumus F."/>
            <person name="Salse J."/>
            <person name="Schmutz J."/>
            <person name="Rensing S.A."/>
        </authorList>
    </citation>
    <scope>NUCLEOTIDE SEQUENCE [LARGE SCALE GENOMIC DNA]</scope>
    <source>
        <strain evidence="4 5">cv. Gransden 2004</strain>
    </source>
</reference>
<feature type="compositionally biased region" description="Polar residues" evidence="2">
    <location>
        <begin position="2257"/>
        <end position="2270"/>
    </location>
</feature>
<feature type="region of interest" description="Disordered" evidence="2">
    <location>
        <begin position="2050"/>
        <end position="2076"/>
    </location>
</feature>
<feature type="region of interest" description="Disordered" evidence="2">
    <location>
        <begin position="2247"/>
        <end position="2282"/>
    </location>
</feature>
<dbReference type="PROSITE" id="PS50294">
    <property type="entry name" value="WD_REPEATS_REGION"/>
    <property type="match status" value="1"/>
</dbReference>
<evidence type="ECO:0000259" key="3">
    <source>
        <dbReference type="Pfam" id="PF12234"/>
    </source>
</evidence>
<dbReference type="FunCoup" id="A0A7I4FMZ5">
    <property type="interactions" value="1781"/>
</dbReference>
<feature type="region of interest" description="Disordered" evidence="2">
    <location>
        <begin position="2136"/>
        <end position="2155"/>
    </location>
</feature>
<reference evidence="4 5" key="1">
    <citation type="journal article" date="2008" name="Science">
        <title>The Physcomitrella genome reveals evolutionary insights into the conquest of land by plants.</title>
        <authorList>
            <person name="Rensing S."/>
            <person name="Lang D."/>
            <person name="Zimmer A."/>
            <person name="Terry A."/>
            <person name="Salamov A."/>
            <person name="Shapiro H."/>
            <person name="Nishiyama T."/>
            <person name="Perroud P.-F."/>
            <person name="Lindquist E."/>
            <person name="Kamisugi Y."/>
            <person name="Tanahashi T."/>
            <person name="Sakakibara K."/>
            <person name="Fujita T."/>
            <person name="Oishi K."/>
            <person name="Shin-I T."/>
            <person name="Kuroki Y."/>
            <person name="Toyoda A."/>
            <person name="Suzuki Y."/>
            <person name="Hashimoto A."/>
            <person name="Yamaguchi K."/>
            <person name="Sugano A."/>
            <person name="Kohara Y."/>
            <person name="Fujiyama A."/>
            <person name="Anterola A."/>
            <person name="Aoki S."/>
            <person name="Ashton N."/>
            <person name="Barbazuk W.B."/>
            <person name="Barker E."/>
            <person name="Bennetzen J."/>
            <person name="Bezanilla M."/>
            <person name="Blankenship R."/>
            <person name="Cho S.H."/>
            <person name="Dutcher S."/>
            <person name="Estelle M."/>
            <person name="Fawcett J.A."/>
            <person name="Gundlach H."/>
            <person name="Hanada K."/>
            <person name="Heyl A."/>
            <person name="Hicks K.A."/>
            <person name="Hugh J."/>
            <person name="Lohr M."/>
            <person name="Mayer K."/>
            <person name="Melkozernov A."/>
            <person name="Murata T."/>
            <person name="Nelson D."/>
            <person name="Pils B."/>
            <person name="Prigge M."/>
            <person name="Reiss B."/>
            <person name="Renner T."/>
            <person name="Rombauts S."/>
            <person name="Rushton P."/>
            <person name="Sanderfoot A."/>
            <person name="Schween G."/>
            <person name="Shiu S.-H."/>
            <person name="Stueber K."/>
            <person name="Theodoulou F.L."/>
            <person name="Tu H."/>
            <person name="Van de Peer Y."/>
            <person name="Verrier P.J."/>
            <person name="Waters E."/>
            <person name="Wood A."/>
            <person name="Yang L."/>
            <person name="Cove D."/>
            <person name="Cuming A."/>
            <person name="Hasebe M."/>
            <person name="Lucas S."/>
            <person name="Mishler D.B."/>
            <person name="Reski R."/>
            <person name="Grigoriev I."/>
            <person name="Quatrano R.S."/>
            <person name="Boore J.L."/>
        </authorList>
    </citation>
    <scope>NUCLEOTIDE SEQUENCE [LARGE SCALE GENOMIC DNA]</scope>
    <source>
        <strain evidence="4 5">cv. Gransden 2004</strain>
    </source>
</reference>
<dbReference type="RefSeq" id="XP_024369770.1">
    <property type="nucleotide sequence ID" value="XM_024514002.2"/>
</dbReference>
<feature type="region of interest" description="Disordered" evidence="2">
    <location>
        <begin position="1916"/>
        <end position="1936"/>
    </location>
</feature>
<dbReference type="SUPFAM" id="SSF50978">
    <property type="entry name" value="WD40 repeat-like"/>
    <property type="match status" value="3"/>
</dbReference>
<keyword evidence="5" id="KW-1185">Reference proteome</keyword>
<feature type="compositionally biased region" description="Polar residues" evidence="2">
    <location>
        <begin position="2052"/>
        <end position="2076"/>
    </location>
</feature>
<dbReference type="InterPro" id="IPR022033">
    <property type="entry name" value="Rav1p_C"/>
</dbReference>
<dbReference type="InterPro" id="IPR036322">
    <property type="entry name" value="WD40_repeat_dom_sf"/>
</dbReference>
<dbReference type="EMBL" id="ABEU02000003">
    <property type="status" value="NOT_ANNOTATED_CDS"/>
    <property type="molecule type" value="Genomic_DNA"/>
</dbReference>
<evidence type="ECO:0000256" key="1">
    <source>
        <dbReference type="PROSITE-ProRule" id="PRU00221"/>
    </source>
</evidence>
<dbReference type="OrthoDB" id="342131at2759"/>
<dbReference type="Gene3D" id="2.130.10.10">
    <property type="entry name" value="YVTN repeat-like/Quinoprotein amine dehydrogenase"/>
    <property type="match status" value="2"/>
</dbReference>
<feature type="compositionally biased region" description="Low complexity" evidence="2">
    <location>
        <begin position="1610"/>
        <end position="1622"/>
    </location>
</feature>
<dbReference type="InterPro" id="IPR001680">
    <property type="entry name" value="WD40_rpt"/>
</dbReference>
<dbReference type="InParanoid" id="A0A7I4FMZ5"/>
<accession>A0A7I4FMZ5</accession>
<dbReference type="EnsemblPlants" id="Pp3c3_34200V3.2">
    <property type="protein sequence ID" value="Pp3c3_34200V3.2"/>
    <property type="gene ID" value="Pp3c3_34200"/>
</dbReference>
<feature type="repeat" description="WD" evidence="1">
    <location>
        <begin position="2381"/>
        <end position="2415"/>
    </location>
</feature>
<dbReference type="GO" id="GO:0007035">
    <property type="term" value="P:vacuolar acidification"/>
    <property type="evidence" value="ECO:0000318"/>
    <property type="project" value="GO_Central"/>
</dbReference>
<feature type="domain" description="RAVE complex protein Rav1 C-terminal" evidence="3">
    <location>
        <begin position="809"/>
        <end position="1449"/>
    </location>
</feature>
<dbReference type="FunFam" id="2.130.10.10:FF:001240">
    <property type="entry name" value="Transducin family protein / WD-40 repeat family protein"/>
    <property type="match status" value="1"/>
</dbReference>
<sequence>MSSSLPGSPYELSIQQDLPPAPNVGTQCADWLPRFAGSSWLAYAASSAIVIATAASPLNSGESSSGRFFQQVLETRTNNDGDDCIGRSLVTSVGWAPVGSSVGQLAAACGNTLLLYSPTTLASATAGSRYSEIPLAWETKQVMQHLFQILTFSWTESGDGLLAAGSNIAMWKRGEAGFSVLWQVQCTVPQVYAASSWSSAGLAATVDCTLGTHPKSVATKESTIDGETSDSLNSLSGKATVWWWWQEAHEIQGIELQHPSEVSMIQWRPSNGCGEDPFTYRPVLLTSSRDGSLRLWLDMEGPSYLSFCFGDSQELRKKPTFSMAAVVDVNKCLNGILGYDIFVTWASENRTRGNSEEKRLLTRNNSVKRPDLIPCEWLVGVGPRGKVALWSIHSLDDILPTRFPRVTLWQEGDGVLAQPSTFYPFRMEDADNARDRLMMMKAVVQRPEGAMAVPPSSLDLFEALPSGHFRWSRLWPPVSAVGTGGGHVGSGTQTSRNKSSWGVSSEVVYLDGHRGAIVQVALHPSPTVALAASVDEQGVILLWDLSAWASPQVEVMSSQTLGWKLAGQISGLLNTSLFYQLIAWAPSSLPEGRAILLAGDLMKIDCFLVGRSDSQRKGVTSVLFDHLYSLHCSTFDKGDHLNAFTAVPMPLNALQQVAEERSFLIVGTNRGGSILASWVVELQVTALSDGGQDDKVAAVDTQEVQETERPHSKLQYLEKSGYTLYGGSLTSQERIYIRGSFVGSANFDADQCVTSIAVVPGFIKGSLSTHLEVYQKAHPYDVLTGCADGSIRLYKVFCSQAHSVVPQTRSFVWECVGVVRAHCSSVILAAATASGDKFASVGDADHKLVKIWEVDGCNDDGDFELESQITFPQAVVALSWMNAGMGCVLLAVATKFDLFIYAQDRTYSHKGVPKDRVWICLASFLFNTAIDHLFWSFQGSPILASQGHIWVFSPWVCSKTRLSGYHGYVHSSNGIPQPAARHSCSLLQAAEALVSPLPDYHPRALFWSLFKGNMSRARACVRHLAHHLATSAKSTAKRDGTLHSDWIDGAYIRVPRMRLANLLQNDVSITTQSSANSDSAYKANFTLMNSDMTQPVPSNVNDKYSFLNNTSWLDEFSDEISETKTLNKTQSQDSVKTGGLESFSQTEMEAIIQFIKESKSVLQLSKEEINQVLALVEVVGEMDGVRQPSRCAGLDTSGQRFWLAYRYNSLLASQSVGQKGDIRGSQVDSEALAWALQSDTKETLLDICASEQSLWPELRALGVGFWFTDAVPLKKKMEKVARLQFMASRDAKDCALLYIALERRTILAGLFKISKDERDRPLVDFMARDFREEKHKAAALKNAYVLMGKHRHELAAAFFLLGGDMDSAVSVCIKNLEDPQLGLVVCRLVEGADGPVGRKMISKYVLPGALRAEDYWLASLCQWLLGNGIETMHEVVSGHQPSISFQSVQGNATETKTISSSIPLDPDVADYCSVLALKPRILREPNRGKVVAISKQATLRASLALRKIGLPLQALELMTANSGVKNIAESGRRENSSQSMGFNLDLVKLAASQDGRIHTNRLLPELIADIQELSKLNLALELMSELVQEYSDWTGAQQGFMRRLPDVPEGGESSSNAEAGSASEEDAEKRIEEGLEVLKRTFSLDVSAFVAGVVTWALNHHRLYVYYRYLLAQHAGFKNPEQKFSLSSGVGLTLKCDILGSIWTEAPWGLARMILGCGGSVSSLPFIASKWLPWKSTMPKEQIEELVRYGGELQKLASLLSGYTGSTDSQVNENPFHLGNEDLKNKTQRAMILLAFVYYVSAAWLGKNGRALVALVRPTISDATKAPEVPKTNNSVKWFRDLSSQSRVEQSSLTTSAVSRNLGASVSIPEEEAWRVTGVALWVHMVAYIKKQLAGTGKETGYSGFGRVSVPLAPPKNASSLSSSNVASASPAPSTSSSSRLVATFMGLGIQSASAGSSTAWSEIKNKMREDTQAATNVSTPSNRDIVRVVDSPRSNRNYGDLYLSLLSSLGCVATGLQQQLAAHLQTLLETKGNSDPLVLWLWGKSPDSKMEGSNSPNAGTSANKPASTSVWRQQSPVYPEIQLGGDDESSKELWSLLVMKESIRSTLAMEGVIAPRPIIPSANVGGWREARKRSTLSVTGVDKQTSTDSSTKNSRITDKALTIGGTRDREGSEGCYAPEFQKPEVMFSLSGELIEAFCINSCNPNQVVLATNRKQGLMYLDLHTRGPFTETSEPVLEECLSSPPRRSSWAGAVATPGSNLRSQRSSTVSLGGPAAGGPVKSGKETLRVGGAAFGMPGYGGMGAWGGWEDWEDVDSFVDPIATVDNVRTKALAAHPSQPIFLVGSNNTHVYLWEYGRPSATATYGVLPAGNMPPPYVIPSVQTVRFDSGGHRFVTAAMDGTVSTWQLEVGGRSNVRPTESCLFFGAHASDATFIVGSNSLVAATGMTNTGNNLIAWETLAPPSSNRQSISCHEGGARCIASLDVGIGGSSNSPWIVSGGKGGDITVHDFRYILSKKGRRPQSPLSSSSKNSVDESGRNGMLWHVSKAHSGSVTRATSVPGTPYFFTGSKDGDIKLWDVSTRSMVGHWQRVHERHTFLQVNSRSLGSIIQQAAVTDVQPTVDGFLSCGGDGTVKLFKHQY</sequence>
<dbReference type="GO" id="GO:0043291">
    <property type="term" value="C:RAVE complex"/>
    <property type="evidence" value="ECO:0000318"/>
    <property type="project" value="GO_Central"/>
</dbReference>
<feature type="region of interest" description="Disordered" evidence="2">
    <location>
        <begin position="1604"/>
        <end position="1626"/>
    </location>
</feature>
<dbReference type="InterPro" id="IPR015943">
    <property type="entry name" value="WD40/YVTN_repeat-like_dom_sf"/>
</dbReference>
<dbReference type="InterPro" id="IPR052208">
    <property type="entry name" value="DmX-like/RAVE_component"/>
</dbReference>
<keyword evidence="1" id="KW-0853">WD repeat</keyword>
<dbReference type="GeneID" id="112279503"/>
<feature type="region of interest" description="Disordered" evidence="2">
    <location>
        <begin position="2517"/>
        <end position="2536"/>
    </location>
</feature>